<dbReference type="Gene3D" id="1.10.10.10">
    <property type="entry name" value="Winged helix-like DNA-binding domain superfamily/Winged helix DNA-binding domain"/>
    <property type="match status" value="1"/>
</dbReference>
<feature type="domain" description="RNA polymerase sigma-70 region 2" evidence="8">
    <location>
        <begin position="27"/>
        <end position="93"/>
    </location>
</feature>
<evidence type="ECO:0000256" key="5">
    <source>
        <dbReference type="ARBA" id="ARBA00023163"/>
    </source>
</evidence>
<dbReference type="InterPro" id="IPR014284">
    <property type="entry name" value="RNA_pol_sigma-70_dom"/>
</dbReference>
<comment type="similarity">
    <text evidence="1">Belongs to the sigma-70 factor family. ECF subfamily.</text>
</comment>
<dbReference type="SUPFAM" id="SSF88946">
    <property type="entry name" value="Sigma2 domain of RNA polymerase sigma factors"/>
    <property type="match status" value="1"/>
</dbReference>
<evidence type="ECO:0000313" key="11">
    <source>
        <dbReference type="Proteomes" id="UP001611075"/>
    </source>
</evidence>
<dbReference type="RefSeq" id="WP_396681605.1">
    <property type="nucleotide sequence ID" value="NZ_JBIRPU010000014.1"/>
</dbReference>
<reference evidence="10 11" key="1">
    <citation type="submission" date="2024-10" db="EMBL/GenBank/DDBJ databases">
        <title>The Natural Products Discovery Center: Release of the First 8490 Sequenced Strains for Exploring Actinobacteria Biosynthetic Diversity.</title>
        <authorList>
            <person name="Kalkreuter E."/>
            <person name="Kautsar S.A."/>
            <person name="Yang D."/>
            <person name="Bader C.D."/>
            <person name="Teijaro C.N."/>
            <person name="Fluegel L."/>
            <person name="Davis C.M."/>
            <person name="Simpson J.R."/>
            <person name="Lauterbach L."/>
            <person name="Steele A.D."/>
            <person name="Gui C."/>
            <person name="Meng S."/>
            <person name="Li G."/>
            <person name="Viehrig K."/>
            <person name="Ye F."/>
            <person name="Su P."/>
            <person name="Kiefer A.F."/>
            <person name="Nichols A."/>
            <person name="Cepeda A.J."/>
            <person name="Yan W."/>
            <person name="Fan B."/>
            <person name="Jiang Y."/>
            <person name="Adhikari A."/>
            <person name="Zheng C.-J."/>
            <person name="Schuster L."/>
            <person name="Cowan T.M."/>
            <person name="Smanski M.J."/>
            <person name="Chevrette M.G."/>
            <person name="De Carvalho L.P.S."/>
            <person name="Shen B."/>
        </authorList>
    </citation>
    <scope>NUCLEOTIDE SEQUENCE [LARGE SCALE GENOMIC DNA]</scope>
    <source>
        <strain evidence="10 11">NPDC021253</strain>
    </source>
</reference>
<dbReference type="InterPro" id="IPR013325">
    <property type="entry name" value="RNA_pol_sigma_r2"/>
</dbReference>
<evidence type="ECO:0000259" key="9">
    <source>
        <dbReference type="Pfam" id="PF08281"/>
    </source>
</evidence>
<keyword evidence="2" id="KW-0805">Transcription regulation</keyword>
<sequence>MDTAAQDDTALVEAVRRGERAGLEGVYRRYADRLYTYARAMLREPEAAADAVHDAFLTASQRIDQLRDPDRLRSWLYAIVRNECLRQLRERSRSLPLEEAGEPVADTADPAMGVNAEQVRDLVHAAAAALNPGDREVVHLAIRHDLSSADIGVALGVSANHAHARLSRARTQLERALGALLVARTGAGDCPTLAGLIDGWQDRLTPTLRKRVSRHIENCAVCGLLRREQLSPAALLSAYTAPAFLVVADTVWSRLAEVCATDVLTTPAADAADDAASAAPADPVADLAPTADEPPGSGDAGPADGPANGPPRAAGGAAASAGGAAAVPREAAHAVRATSRADRDRRRRRLAPTAALLILIAVLGAWALAPGRPTAARDGSGHSVSEVVGPPVGEPAAPPAAPLPSVTATEADPPASAGAGGATSGPVAGPADGDGAARTDAPAVPDVAPGGAAPAPSRPPTGLRPTAALQVAAPFTVSATARVRCGAETYSLAVQATGSAALGGAEVRWTPTGGRTSARAMTVDGSAGRVTVGGLRASALTWSVRVTAVDGRTAQSPTYAITDPCVRPG</sequence>
<comment type="caution">
    <text evidence="10">The sequence shown here is derived from an EMBL/GenBank/DDBJ whole genome shotgun (WGS) entry which is preliminary data.</text>
</comment>
<dbReference type="Pfam" id="PF04542">
    <property type="entry name" value="Sigma70_r2"/>
    <property type="match status" value="1"/>
</dbReference>
<evidence type="ECO:0000256" key="2">
    <source>
        <dbReference type="ARBA" id="ARBA00023015"/>
    </source>
</evidence>
<dbReference type="Pfam" id="PF08281">
    <property type="entry name" value="Sigma70_r4_2"/>
    <property type="match status" value="1"/>
</dbReference>
<dbReference type="SUPFAM" id="SSF88659">
    <property type="entry name" value="Sigma3 and sigma4 domains of RNA polymerase sigma factors"/>
    <property type="match status" value="1"/>
</dbReference>
<dbReference type="InterPro" id="IPR007627">
    <property type="entry name" value="RNA_pol_sigma70_r2"/>
</dbReference>
<feature type="domain" description="RNA polymerase sigma factor 70 region 4 type 2" evidence="9">
    <location>
        <begin position="121"/>
        <end position="173"/>
    </location>
</feature>
<dbReference type="Proteomes" id="UP001611075">
    <property type="component" value="Unassembled WGS sequence"/>
</dbReference>
<dbReference type="Gene3D" id="1.10.1740.10">
    <property type="match status" value="1"/>
</dbReference>
<name>A0ABW7SMG5_9ACTN</name>
<dbReference type="PANTHER" id="PTHR43133:SF8">
    <property type="entry name" value="RNA POLYMERASE SIGMA FACTOR HI_1459-RELATED"/>
    <property type="match status" value="1"/>
</dbReference>
<feature type="compositionally biased region" description="Low complexity" evidence="6">
    <location>
        <begin position="424"/>
        <end position="455"/>
    </location>
</feature>
<evidence type="ECO:0000259" key="8">
    <source>
        <dbReference type="Pfam" id="PF04542"/>
    </source>
</evidence>
<feature type="transmembrane region" description="Helical" evidence="7">
    <location>
        <begin position="350"/>
        <end position="369"/>
    </location>
</feature>
<evidence type="ECO:0000256" key="3">
    <source>
        <dbReference type="ARBA" id="ARBA00023082"/>
    </source>
</evidence>
<accession>A0ABW7SMG5</accession>
<keyword evidence="3" id="KW-0731">Sigma factor</keyword>
<dbReference type="EMBL" id="JBIRPU010000014">
    <property type="protein sequence ID" value="MFI0794879.1"/>
    <property type="molecule type" value="Genomic_DNA"/>
</dbReference>
<protein>
    <submittedName>
        <fullName evidence="10">Sigma-70 family RNA polymerase sigma factor</fullName>
    </submittedName>
</protein>
<dbReference type="InterPro" id="IPR039425">
    <property type="entry name" value="RNA_pol_sigma-70-like"/>
</dbReference>
<dbReference type="NCBIfam" id="TIGR02937">
    <property type="entry name" value="sigma70-ECF"/>
    <property type="match status" value="1"/>
</dbReference>
<dbReference type="CDD" id="cd06171">
    <property type="entry name" value="Sigma70_r4"/>
    <property type="match status" value="1"/>
</dbReference>
<keyword evidence="7" id="KW-0472">Membrane</keyword>
<dbReference type="InterPro" id="IPR013324">
    <property type="entry name" value="RNA_pol_sigma_r3/r4-like"/>
</dbReference>
<evidence type="ECO:0000313" key="10">
    <source>
        <dbReference type="EMBL" id="MFI0794879.1"/>
    </source>
</evidence>
<feature type="compositionally biased region" description="Low complexity" evidence="6">
    <location>
        <begin position="381"/>
        <end position="391"/>
    </location>
</feature>
<keyword evidence="7" id="KW-0812">Transmembrane</keyword>
<dbReference type="PANTHER" id="PTHR43133">
    <property type="entry name" value="RNA POLYMERASE ECF-TYPE SIGMA FACTO"/>
    <property type="match status" value="1"/>
</dbReference>
<feature type="compositionally biased region" description="Low complexity" evidence="6">
    <location>
        <begin position="274"/>
        <end position="338"/>
    </location>
</feature>
<feature type="region of interest" description="Disordered" evidence="6">
    <location>
        <begin position="373"/>
        <end position="464"/>
    </location>
</feature>
<feature type="compositionally biased region" description="Pro residues" evidence="6">
    <location>
        <begin position="392"/>
        <end position="402"/>
    </location>
</feature>
<evidence type="ECO:0000256" key="7">
    <source>
        <dbReference type="SAM" id="Phobius"/>
    </source>
</evidence>
<dbReference type="InterPro" id="IPR036388">
    <property type="entry name" value="WH-like_DNA-bd_sf"/>
</dbReference>
<evidence type="ECO:0000256" key="4">
    <source>
        <dbReference type="ARBA" id="ARBA00023125"/>
    </source>
</evidence>
<keyword evidence="5" id="KW-0804">Transcription</keyword>
<gene>
    <name evidence="10" type="ORF">ACH4OY_19650</name>
</gene>
<keyword evidence="7" id="KW-1133">Transmembrane helix</keyword>
<keyword evidence="11" id="KW-1185">Reference proteome</keyword>
<organism evidence="10 11">
    <name type="scientific">Micromonospora rubida</name>
    <dbReference type="NCBI Taxonomy" id="2697657"/>
    <lineage>
        <taxon>Bacteria</taxon>
        <taxon>Bacillati</taxon>
        <taxon>Actinomycetota</taxon>
        <taxon>Actinomycetes</taxon>
        <taxon>Micromonosporales</taxon>
        <taxon>Micromonosporaceae</taxon>
        <taxon>Micromonospora</taxon>
    </lineage>
</organism>
<proteinExistence type="inferred from homology"/>
<feature type="region of interest" description="Disordered" evidence="6">
    <location>
        <begin position="274"/>
        <end position="346"/>
    </location>
</feature>
<keyword evidence="4" id="KW-0238">DNA-binding</keyword>
<dbReference type="InterPro" id="IPR013249">
    <property type="entry name" value="RNA_pol_sigma70_r4_t2"/>
</dbReference>
<evidence type="ECO:0000256" key="1">
    <source>
        <dbReference type="ARBA" id="ARBA00010641"/>
    </source>
</evidence>
<evidence type="ECO:0000256" key="6">
    <source>
        <dbReference type="SAM" id="MobiDB-lite"/>
    </source>
</evidence>